<evidence type="ECO:0000256" key="4">
    <source>
        <dbReference type="ARBA" id="ARBA00023242"/>
    </source>
</evidence>
<keyword evidence="3 5" id="KW-0690">Ribosome biogenesis</keyword>
<keyword evidence="4 5" id="KW-0539">Nucleus</keyword>
<dbReference type="Pfam" id="PF04939">
    <property type="entry name" value="RRS1"/>
    <property type="match status" value="1"/>
</dbReference>
<dbReference type="Proteomes" id="UP001516400">
    <property type="component" value="Unassembled WGS sequence"/>
</dbReference>
<reference evidence="7 8" key="1">
    <citation type="journal article" date="2021" name="BMC Biol.">
        <title>Horizontally acquired antibacterial genes associated with adaptive radiation of ladybird beetles.</title>
        <authorList>
            <person name="Li H.S."/>
            <person name="Tang X.F."/>
            <person name="Huang Y.H."/>
            <person name="Xu Z.Y."/>
            <person name="Chen M.L."/>
            <person name="Du X.Y."/>
            <person name="Qiu B.Y."/>
            <person name="Chen P.T."/>
            <person name="Zhang W."/>
            <person name="Slipinski A."/>
            <person name="Escalona H.E."/>
            <person name="Waterhouse R.M."/>
            <person name="Zwick A."/>
            <person name="Pang H."/>
        </authorList>
    </citation>
    <scope>NUCLEOTIDE SEQUENCE [LARGE SCALE GENOMIC DNA]</scope>
    <source>
        <strain evidence="7">SYSU2018</strain>
    </source>
</reference>
<evidence type="ECO:0000256" key="1">
    <source>
        <dbReference type="ARBA" id="ARBA00004123"/>
    </source>
</evidence>
<feature type="region of interest" description="Disordered" evidence="6">
    <location>
        <begin position="284"/>
        <end position="354"/>
    </location>
</feature>
<name>A0ABD2N5F5_9CUCU</name>
<evidence type="ECO:0000256" key="3">
    <source>
        <dbReference type="ARBA" id="ARBA00022517"/>
    </source>
</evidence>
<dbReference type="PANTHER" id="PTHR17602:SF4">
    <property type="entry name" value="RIBOSOME BIOGENESIS REGULATORY PROTEIN HOMOLOG"/>
    <property type="match status" value="1"/>
</dbReference>
<evidence type="ECO:0000256" key="6">
    <source>
        <dbReference type="SAM" id="MobiDB-lite"/>
    </source>
</evidence>
<evidence type="ECO:0000313" key="8">
    <source>
        <dbReference type="Proteomes" id="UP001516400"/>
    </source>
</evidence>
<sequence length="354" mass="39723">MVLLSEILEKTEREGSKLKSITVNKHLEVDLDLGTLLAVDPNVLDKKSLDENANDYLLNLTRDNVQILFNQVWELPTERVEEAIVAKLPPSKYVLPRSKPVPKPKPLTKWQQFAKEKGIEKKKKAKLTWDEQLKKWVPRYGFKKARAEMDKNWVLEVPANADPMEDQFEKRAVAKGERIAKNELQRLRNIAKAKNVKVPRFGIVNTDKSSSKDLQTAITVAKSSTASVGKFQEKLPHEKEARGIAKITPGASSRKRKLPPVSAEHEKSFNLAIVESVLSKRPKLDIDKVVSRQIHKAQPPSEEESSGRKSKKVAGRKGQRKGGVTKNDSSGRKSKKGASRKNQKKGGGGGRKRR</sequence>
<organism evidence="7 8">
    <name type="scientific">Cryptolaemus montrouzieri</name>
    <dbReference type="NCBI Taxonomy" id="559131"/>
    <lineage>
        <taxon>Eukaryota</taxon>
        <taxon>Metazoa</taxon>
        <taxon>Ecdysozoa</taxon>
        <taxon>Arthropoda</taxon>
        <taxon>Hexapoda</taxon>
        <taxon>Insecta</taxon>
        <taxon>Pterygota</taxon>
        <taxon>Neoptera</taxon>
        <taxon>Endopterygota</taxon>
        <taxon>Coleoptera</taxon>
        <taxon>Polyphaga</taxon>
        <taxon>Cucujiformia</taxon>
        <taxon>Coccinelloidea</taxon>
        <taxon>Coccinellidae</taxon>
        <taxon>Scymninae</taxon>
        <taxon>Scymnini</taxon>
        <taxon>Cryptolaemus</taxon>
    </lineage>
</organism>
<evidence type="ECO:0000313" key="7">
    <source>
        <dbReference type="EMBL" id="KAL3273514.1"/>
    </source>
</evidence>
<keyword evidence="8" id="KW-1185">Reference proteome</keyword>
<dbReference type="GO" id="GO:0005634">
    <property type="term" value="C:nucleus"/>
    <property type="evidence" value="ECO:0007669"/>
    <property type="project" value="UniProtKB-SubCell"/>
</dbReference>
<accession>A0ABD2N5F5</accession>
<feature type="compositionally biased region" description="Basic residues" evidence="6">
    <location>
        <begin position="308"/>
        <end position="320"/>
    </location>
</feature>
<feature type="compositionally biased region" description="Basic residues" evidence="6">
    <location>
        <begin position="332"/>
        <end position="354"/>
    </location>
</feature>
<feature type="region of interest" description="Disordered" evidence="6">
    <location>
        <begin position="236"/>
        <end position="265"/>
    </location>
</feature>
<protein>
    <recommendedName>
        <fullName evidence="5">Ribosome biogenesis regulatory protein</fullName>
    </recommendedName>
</protein>
<gene>
    <name evidence="7" type="ORF">HHI36_014954</name>
</gene>
<proteinExistence type="inferred from homology"/>
<dbReference type="GO" id="GO:0042254">
    <property type="term" value="P:ribosome biogenesis"/>
    <property type="evidence" value="ECO:0007669"/>
    <property type="project" value="UniProtKB-KW"/>
</dbReference>
<dbReference type="PANTHER" id="PTHR17602">
    <property type="entry name" value="RIBOSOME BIOGENESIS REGULATORY PROTEIN"/>
    <property type="match status" value="1"/>
</dbReference>
<dbReference type="InterPro" id="IPR007023">
    <property type="entry name" value="Ribosom_reg"/>
</dbReference>
<dbReference type="EMBL" id="JABFTP020000062">
    <property type="protein sequence ID" value="KAL3273514.1"/>
    <property type="molecule type" value="Genomic_DNA"/>
</dbReference>
<evidence type="ECO:0000256" key="5">
    <source>
        <dbReference type="RuleBase" id="RU364132"/>
    </source>
</evidence>
<comment type="caution">
    <text evidence="7">The sequence shown here is derived from an EMBL/GenBank/DDBJ whole genome shotgun (WGS) entry which is preliminary data.</text>
</comment>
<comment type="function">
    <text evidence="5">Involved in ribosomal large subunit assembly.</text>
</comment>
<dbReference type="AlphaFoldDB" id="A0ABD2N5F5"/>
<evidence type="ECO:0000256" key="2">
    <source>
        <dbReference type="ARBA" id="ARBA00010077"/>
    </source>
</evidence>
<comment type="subcellular location">
    <subcellularLocation>
        <location evidence="1 5">Nucleus</location>
    </subcellularLocation>
</comment>
<comment type="similarity">
    <text evidence="2 5">Belongs to the RRS1 family.</text>
</comment>